<dbReference type="Pfam" id="PF00149">
    <property type="entry name" value="Metallophos"/>
    <property type="match status" value="1"/>
</dbReference>
<dbReference type="InterPro" id="IPR051918">
    <property type="entry name" value="STPP_CPPED1"/>
</dbReference>
<dbReference type="STRING" id="1123243.SAMN02745190_00653"/>
<evidence type="ECO:0000313" key="2">
    <source>
        <dbReference type="EMBL" id="SHE55900.1"/>
    </source>
</evidence>
<dbReference type="RefSeq" id="WP_072934769.1">
    <property type="nucleotide sequence ID" value="NZ_FQUG01000003.1"/>
</dbReference>
<evidence type="ECO:0000259" key="1">
    <source>
        <dbReference type="Pfam" id="PF00149"/>
    </source>
</evidence>
<dbReference type="PANTHER" id="PTHR43143:SF4">
    <property type="entry name" value="CALCINEURIN-LIKE PHOSPHOESTERASE DOMAIN-CONTAINING PROTEIN"/>
    <property type="match status" value="1"/>
</dbReference>
<organism evidence="2 3">
    <name type="scientific">Schwartzia succinivorans DSM 10502</name>
    <dbReference type="NCBI Taxonomy" id="1123243"/>
    <lineage>
        <taxon>Bacteria</taxon>
        <taxon>Bacillati</taxon>
        <taxon>Bacillota</taxon>
        <taxon>Negativicutes</taxon>
        <taxon>Selenomonadales</taxon>
        <taxon>Selenomonadaceae</taxon>
        <taxon>Schwartzia</taxon>
    </lineage>
</organism>
<feature type="domain" description="Calcineurin-like phosphoesterase" evidence="1">
    <location>
        <begin position="38"/>
        <end position="258"/>
    </location>
</feature>
<dbReference type="Proteomes" id="UP000184404">
    <property type="component" value="Unassembled WGS sequence"/>
</dbReference>
<dbReference type="PANTHER" id="PTHR43143">
    <property type="entry name" value="METALLOPHOSPHOESTERASE, CALCINEURIN SUPERFAMILY"/>
    <property type="match status" value="1"/>
</dbReference>
<dbReference type="SUPFAM" id="SSF56300">
    <property type="entry name" value="Metallo-dependent phosphatases"/>
    <property type="match status" value="1"/>
</dbReference>
<protein>
    <submittedName>
        <fullName evidence="2">Tat (Twin-arginine translocation) pathway signal sequence</fullName>
    </submittedName>
</protein>
<keyword evidence="3" id="KW-1185">Reference proteome</keyword>
<name>A0A1M4UH68_9FIRM</name>
<dbReference type="AlphaFoldDB" id="A0A1M4UH68"/>
<reference evidence="2 3" key="1">
    <citation type="submission" date="2016-11" db="EMBL/GenBank/DDBJ databases">
        <authorList>
            <person name="Jaros S."/>
            <person name="Januszkiewicz K."/>
            <person name="Wedrychowicz H."/>
        </authorList>
    </citation>
    <scope>NUCLEOTIDE SEQUENCE [LARGE SCALE GENOMIC DNA]</scope>
    <source>
        <strain evidence="2 3">DSM 10502</strain>
    </source>
</reference>
<dbReference type="NCBIfam" id="TIGR01409">
    <property type="entry name" value="TAT_signal_seq"/>
    <property type="match status" value="1"/>
</dbReference>
<dbReference type="InterPro" id="IPR004843">
    <property type="entry name" value="Calcineurin-like_PHP"/>
</dbReference>
<dbReference type="OrthoDB" id="1662393at2"/>
<evidence type="ECO:0000313" key="3">
    <source>
        <dbReference type="Proteomes" id="UP000184404"/>
    </source>
</evidence>
<sequence>MNRRDFLKLMTAGVGWLLSGGIFQWHRPVLAAERDYHHILLLSDLHLPFRTKKHKTEEAQAFIWEQKKKLLDTINSWEDVDEAALLGDYAARFGNEEEFACVDSYLAGIRVPWYAVAGNHDYAYLDGDDENGHLRRCGTYEERWEKLMAFTRRYNLPDVYYARSIGKYRLLYLAPDACSEQNIELSDRQLAWIKNEIASHQNGPILFFCHAPLMGTLRQYKSKINTPSRTAQPDEPLEEILADCPKGSLWVSGHTHTPPTEESYADDSVNRFNENLVNIHNPTIDKRHLYTNSLYLYDNRIAVRTFDHKNGIWVEEFDREYEN</sequence>
<dbReference type="EMBL" id="FQUG01000003">
    <property type="protein sequence ID" value="SHE55900.1"/>
    <property type="molecule type" value="Genomic_DNA"/>
</dbReference>
<dbReference type="Gene3D" id="3.60.21.10">
    <property type="match status" value="1"/>
</dbReference>
<dbReference type="GO" id="GO:0016787">
    <property type="term" value="F:hydrolase activity"/>
    <property type="evidence" value="ECO:0007669"/>
    <property type="project" value="InterPro"/>
</dbReference>
<dbReference type="InterPro" id="IPR019546">
    <property type="entry name" value="TAT_signal_bac_arc"/>
</dbReference>
<dbReference type="InterPro" id="IPR029052">
    <property type="entry name" value="Metallo-depent_PP-like"/>
</dbReference>
<gene>
    <name evidence="2" type="ORF">SAMN02745190_00653</name>
</gene>
<accession>A0A1M4UH68</accession>
<proteinExistence type="predicted"/>